<dbReference type="AlphaFoldDB" id="A0A291RCT9"/>
<evidence type="ECO:0000313" key="2">
    <source>
        <dbReference type="EMBL" id="ATL64932.1"/>
    </source>
</evidence>
<organism evidence="2 3">
    <name type="scientific">Nocardia terpenica</name>
    <dbReference type="NCBI Taxonomy" id="455432"/>
    <lineage>
        <taxon>Bacteria</taxon>
        <taxon>Bacillati</taxon>
        <taxon>Actinomycetota</taxon>
        <taxon>Actinomycetes</taxon>
        <taxon>Mycobacteriales</taxon>
        <taxon>Nocardiaceae</taxon>
        <taxon>Nocardia</taxon>
    </lineage>
</organism>
<reference evidence="2 3" key="1">
    <citation type="submission" date="2017-10" db="EMBL/GenBank/DDBJ databases">
        <title>Comparative genomics between pathogenic Norcardia.</title>
        <authorList>
            <person name="Zeng L."/>
        </authorList>
    </citation>
    <scope>NUCLEOTIDE SEQUENCE [LARGE SCALE GENOMIC DNA]</scope>
    <source>
        <strain evidence="2 3">NC_YFY_NT001</strain>
    </source>
</reference>
<gene>
    <name evidence="2" type="ORF">CRH09_00470</name>
</gene>
<feature type="compositionally biased region" description="Basic residues" evidence="1">
    <location>
        <begin position="76"/>
        <end position="88"/>
    </location>
</feature>
<proteinExistence type="predicted"/>
<dbReference type="EMBL" id="CP023778">
    <property type="protein sequence ID" value="ATL64932.1"/>
    <property type="molecule type" value="Genomic_DNA"/>
</dbReference>
<accession>A0A291RCT9</accession>
<evidence type="ECO:0000313" key="3">
    <source>
        <dbReference type="Proteomes" id="UP000221961"/>
    </source>
</evidence>
<dbReference type="Proteomes" id="UP000221961">
    <property type="component" value="Chromosome"/>
</dbReference>
<dbReference type="GeneID" id="88355916"/>
<evidence type="ECO:0000256" key="1">
    <source>
        <dbReference type="SAM" id="MobiDB-lite"/>
    </source>
</evidence>
<feature type="region of interest" description="Disordered" evidence="1">
    <location>
        <begin position="61"/>
        <end position="88"/>
    </location>
</feature>
<protein>
    <submittedName>
        <fullName evidence="2">Uncharacterized protein</fullName>
    </submittedName>
</protein>
<dbReference type="KEGG" id="ntp:CRH09_00470"/>
<dbReference type="RefSeq" id="WP_098692258.1">
    <property type="nucleotide sequence ID" value="NZ_CP023778.1"/>
</dbReference>
<name>A0A291RCT9_9NOCA</name>
<sequence>MRVSDAVAGGDRREILLALRQTVAEAIDGNPHPRDLSALVRAQVNINRELAELEAANASKTGVAPSLRELQDRAKNRAKKKGPRVLVL</sequence>